<evidence type="ECO:0000256" key="1">
    <source>
        <dbReference type="SAM" id="Phobius"/>
    </source>
</evidence>
<proteinExistence type="predicted"/>
<keyword evidence="1" id="KW-0812">Transmembrane</keyword>
<sequence>MPVDESAHTPPVAKPRTPRLDIVLRWLIGLFVLLAILLLATMGGARGWDGLAYLIGAIAAGGVAGLLLVVHVAIIRGLPTRQRKCTLISLAVACPLLTVLAIAYTQQRSRIGEPLPDEQHSTEFKLAGAIFPKGGTVHYVQGGLFSKKAIAIHASAPGQLGDLQLSALELAYPNYDEEIIVTLTRPQTIDGWHCDSAFPVVLLRDGKWQLRECTLASKRHAGQIDWPAGTRYSSSELGMRLNWPAAGDEQAEGCQQAISALGYRFSALDYQPDQNSDKGDYSGTLCDPVAAGPYTFKTGANFHAYSSGSSAISGQTLPEGAKYESGCVEKARPEEPFRKCGSSAGQDAHAAP</sequence>
<protein>
    <submittedName>
        <fullName evidence="2">Uncharacterized protein</fullName>
    </submittedName>
</protein>
<keyword evidence="3" id="KW-1185">Reference proteome</keyword>
<accession>A0A8J7FXD4</accession>
<evidence type="ECO:0000313" key="3">
    <source>
        <dbReference type="Proteomes" id="UP000604481"/>
    </source>
</evidence>
<dbReference type="EMBL" id="JADFUA010000001">
    <property type="protein sequence ID" value="MBE9608390.1"/>
    <property type="molecule type" value="Genomic_DNA"/>
</dbReference>
<organism evidence="2 3">
    <name type="scientific">Chitinilyticum piscinae</name>
    <dbReference type="NCBI Taxonomy" id="2866724"/>
    <lineage>
        <taxon>Bacteria</taxon>
        <taxon>Pseudomonadati</taxon>
        <taxon>Pseudomonadota</taxon>
        <taxon>Betaproteobacteria</taxon>
        <taxon>Neisseriales</taxon>
        <taxon>Chitinibacteraceae</taxon>
        <taxon>Chitinilyticum</taxon>
    </lineage>
</organism>
<comment type="caution">
    <text evidence="2">The sequence shown here is derived from an EMBL/GenBank/DDBJ whole genome shotgun (WGS) entry which is preliminary data.</text>
</comment>
<name>A0A8J7FXD4_9NEIS</name>
<keyword evidence="1" id="KW-0472">Membrane</keyword>
<keyword evidence="1" id="KW-1133">Transmembrane helix</keyword>
<dbReference type="RefSeq" id="WP_228098045.1">
    <property type="nucleotide sequence ID" value="NZ_JADFUA010000001.1"/>
</dbReference>
<feature type="transmembrane region" description="Helical" evidence="1">
    <location>
        <begin position="51"/>
        <end position="75"/>
    </location>
</feature>
<evidence type="ECO:0000313" key="2">
    <source>
        <dbReference type="EMBL" id="MBE9608390.1"/>
    </source>
</evidence>
<dbReference type="Proteomes" id="UP000604481">
    <property type="component" value="Unassembled WGS sequence"/>
</dbReference>
<feature type="transmembrane region" description="Helical" evidence="1">
    <location>
        <begin position="23"/>
        <end position="45"/>
    </location>
</feature>
<gene>
    <name evidence="2" type="ORF">INR99_03420</name>
</gene>
<dbReference type="AlphaFoldDB" id="A0A8J7FXD4"/>
<reference evidence="2 3" key="1">
    <citation type="submission" date="2020-10" db="EMBL/GenBank/DDBJ databases">
        <title>The genome sequence of Chitinilyticum litopenaei 4Y14.</title>
        <authorList>
            <person name="Liu Y."/>
        </authorList>
    </citation>
    <scope>NUCLEOTIDE SEQUENCE [LARGE SCALE GENOMIC DNA]</scope>
    <source>
        <strain evidence="2 3">4Y14</strain>
    </source>
</reference>
<feature type="transmembrane region" description="Helical" evidence="1">
    <location>
        <begin position="87"/>
        <end position="105"/>
    </location>
</feature>